<dbReference type="GO" id="GO:0008199">
    <property type="term" value="F:ferric iron binding"/>
    <property type="evidence" value="ECO:0007669"/>
    <property type="project" value="InterPro"/>
</dbReference>
<feature type="signal peptide" evidence="2">
    <location>
        <begin position="1"/>
        <end position="23"/>
    </location>
</feature>
<dbReference type="InterPro" id="IPR000627">
    <property type="entry name" value="Intradiol_dOase_C"/>
</dbReference>
<keyword evidence="5" id="KW-1185">Reference proteome</keyword>
<dbReference type="Proteomes" id="UP000293360">
    <property type="component" value="Unassembled WGS sequence"/>
</dbReference>
<evidence type="ECO:0000256" key="1">
    <source>
        <dbReference type="SAM" id="MobiDB-lite"/>
    </source>
</evidence>
<sequence length="401" mass="42824">MVNLRSSVVASLASSSLLGAVLAHPGEDHSPEEIKREAARHSQAQTKAHRSLGQCATSPQALALKARSITRRAATAHALRAARGLPDGPVISKHKRDEESLANWSELSHDRSDEEYTLDTPMGTLFGSNATCALVPESTLGPYWVSGERVRSNIADGEPGVPMYLDLQFVDTATCEPIPDLLVDLWHSNATGTYSGVGQPDLPGLPAQGGLETTFGRGVQVTDSDGVAAFSSIFPGHYYMRTPHVHMMTTEDATRLPNGTYSYSGGATTHIGQLYFDQDLIDAVVRTRPYDTNSNELTSNSEDTIIASSATETADPFLDYVRLGEDLTDGLLLWATVGVDRTADYSEQAQPVAHYPGSGDDENDTEDSEGAGESPSTNAGPQEQPAETTPSSGANRLGMLF</sequence>
<feature type="compositionally biased region" description="Acidic residues" evidence="1">
    <location>
        <begin position="359"/>
        <end position="370"/>
    </location>
</feature>
<dbReference type="EMBL" id="QJNU01000430">
    <property type="protein sequence ID" value="RYO99224.1"/>
    <property type="molecule type" value="Genomic_DNA"/>
</dbReference>
<dbReference type="Gene3D" id="2.60.130.10">
    <property type="entry name" value="Aromatic compound dioxygenase"/>
    <property type="match status" value="1"/>
</dbReference>
<protein>
    <recommendedName>
        <fullName evidence="3">Intradiol ring-cleavage dioxygenases domain-containing protein</fullName>
    </recommendedName>
</protein>
<dbReference type="InterPro" id="IPR015889">
    <property type="entry name" value="Intradiol_dOase_core"/>
</dbReference>
<evidence type="ECO:0000313" key="5">
    <source>
        <dbReference type="Proteomes" id="UP000293360"/>
    </source>
</evidence>
<dbReference type="CDD" id="cd03457">
    <property type="entry name" value="intradiol_dioxygenase_like"/>
    <property type="match status" value="1"/>
</dbReference>
<feature type="region of interest" description="Disordered" evidence="1">
    <location>
        <begin position="345"/>
        <end position="401"/>
    </location>
</feature>
<dbReference type="STRING" id="155417.A0A4Q4T3L4"/>
<dbReference type="OrthoDB" id="121380at2759"/>
<dbReference type="GO" id="GO:0016702">
    <property type="term" value="F:oxidoreductase activity, acting on single donors with incorporation of molecular oxygen, incorporation of two atoms of oxygen"/>
    <property type="evidence" value="ECO:0007669"/>
    <property type="project" value="InterPro"/>
</dbReference>
<feature type="region of interest" description="Disordered" evidence="1">
    <location>
        <begin position="85"/>
        <end position="113"/>
    </location>
</feature>
<comment type="caution">
    <text evidence="4">The sequence shown here is derived from an EMBL/GenBank/DDBJ whole genome shotgun (WGS) entry which is preliminary data.</text>
</comment>
<feature type="chain" id="PRO_5020224027" description="Intradiol ring-cleavage dioxygenases domain-containing protein" evidence="2">
    <location>
        <begin position="24"/>
        <end position="401"/>
    </location>
</feature>
<evidence type="ECO:0000256" key="2">
    <source>
        <dbReference type="SAM" id="SignalP"/>
    </source>
</evidence>
<dbReference type="Pfam" id="PF00775">
    <property type="entry name" value="Dioxygenase_C"/>
    <property type="match status" value="1"/>
</dbReference>
<feature type="domain" description="Intradiol ring-cleavage dioxygenases" evidence="3">
    <location>
        <begin position="152"/>
        <end position="279"/>
    </location>
</feature>
<evidence type="ECO:0000259" key="3">
    <source>
        <dbReference type="Pfam" id="PF00775"/>
    </source>
</evidence>
<proteinExistence type="predicted"/>
<accession>A0A4Q4T3L4</accession>
<reference evidence="4 5" key="1">
    <citation type="submission" date="2018-06" db="EMBL/GenBank/DDBJ databases">
        <title>Complete Genomes of Monosporascus.</title>
        <authorList>
            <person name="Robinson A.J."/>
            <person name="Natvig D.O."/>
        </authorList>
    </citation>
    <scope>NUCLEOTIDE SEQUENCE [LARGE SCALE GENOMIC DNA]</scope>
    <source>
        <strain evidence="4 5">CBS 110550</strain>
    </source>
</reference>
<dbReference type="PANTHER" id="PTHR34315">
    <property type="match status" value="1"/>
</dbReference>
<gene>
    <name evidence="4" type="ORF">DL764_006883</name>
</gene>
<organism evidence="4 5">
    <name type="scientific">Monosporascus ibericus</name>
    <dbReference type="NCBI Taxonomy" id="155417"/>
    <lineage>
        <taxon>Eukaryota</taxon>
        <taxon>Fungi</taxon>
        <taxon>Dikarya</taxon>
        <taxon>Ascomycota</taxon>
        <taxon>Pezizomycotina</taxon>
        <taxon>Sordariomycetes</taxon>
        <taxon>Xylariomycetidae</taxon>
        <taxon>Xylariales</taxon>
        <taxon>Xylariales incertae sedis</taxon>
        <taxon>Monosporascus</taxon>
    </lineage>
</organism>
<name>A0A4Q4T3L4_9PEZI</name>
<feature type="compositionally biased region" description="Polar residues" evidence="1">
    <location>
        <begin position="374"/>
        <end position="394"/>
    </location>
</feature>
<dbReference type="SUPFAM" id="SSF49482">
    <property type="entry name" value="Aromatic compound dioxygenase"/>
    <property type="match status" value="1"/>
</dbReference>
<dbReference type="AlphaFoldDB" id="A0A4Q4T3L4"/>
<evidence type="ECO:0000313" key="4">
    <source>
        <dbReference type="EMBL" id="RYO99224.1"/>
    </source>
</evidence>
<dbReference type="PANTHER" id="PTHR34315:SF2">
    <property type="entry name" value="ANCHORED DIOXYGENASE, PUTATIVE (AFU_ORTHOLOGUE AFUA_3G01800)-RELATED"/>
    <property type="match status" value="1"/>
</dbReference>
<keyword evidence="2" id="KW-0732">Signal</keyword>